<evidence type="ECO:0000313" key="1">
    <source>
        <dbReference type="EMBL" id="KAK7373272.1"/>
    </source>
</evidence>
<evidence type="ECO:0000313" key="2">
    <source>
        <dbReference type="Proteomes" id="UP001374584"/>
    </source>
</evidence>
<dbReference type="EMBL" id="JAYMYR010000003">
    <property type="protein sequence ID" value="KAK7373272.1"/>
    <property type="molecule type" value="Genomic_DNA"/>
</dbReference>
<name>A0AAN9NI62_PHACN</name>
<comment type="caution">
    <text evidence="1">The sequence shown here is derived from an EMBL/GenBank/DDBJ whole genome shotgun (WGS) entry which is preliminary data.</text>
</comment>
<accession>A0AAN9NI62</accession>
<protein>
    <submittedName>
        <fullName evidence="1">Uncharacterized protein</fullName>
    </submittedName>
</protein>
<keyword evidence="2" id="KW-1185">Reference proteome</keyword>
<proteinExistence type="predicted"/>
<dbReference type="AlphaFoldDB" id="A0AAN9NI62"/>
<gene>
    <name evidence="1" type="ORF">VNO80_06672</name>
</gene>
<sequence>MLVSRRRFALLQYNSNSFKSIVSRGGGFTKEFCKISLPRRYSLRLIKCAIRFAILCLLGGGRVKLEETRSRKAWEGVKEIEGSYD</sequence>
<dbReference type="Proteomes" id="UP001374584">
    <property type="component" value="Unassembled WGS sequence"/>
</dbReference>
<organism evidence="1 2">
    <name type="scientific">Phaseolus coccineus</name>
    <name type="common">Scarlet runner bean</name>
    <name type="synonym">Phaseolus multiflorus</name>
    <dbReference type="NCBI Taxonomy" id="3886"/>
    <lineage>
        <taxon>Eukaryota</taxon>
        <taxon>Viridiplantae</taxon>
        <taxon>Streptophyta</taxon>
        <taxon>Embryophyta</taxon>
        <taxon>Tracheophyta</taxon>
        <taxon>Spermatophyta</taxon>
        <taxon>Magnoliopsida</taxon>
        <taxon>eudicotyledons</taxon>
        <taxon>Gunneridae</taxon>
        <taxon>Pentapetalae</taxon>
        <taxon>rosids</taxon>
        <taxon>fabids</taxon>
        <taxon>Fabales</taxon>
        <taxon>Fabaceae</taxon>
        <taxon>Papilionoideae</taxon>
        <taxon>50 kb inversion clade</taxon>
        <taxon>NPAAA clade</taxon>
        <taxon>indigoferoid/millettioid clade</taxon>
        <taxon>Phaseoleae</taxon>
        <taxon>Phaseolus</taxon>
    </lineage>
</organism>
<reference evidence="1 2" key="1">
    <citation type="submission" date="2024-01" db="EMBL/GenBank/DDBJ databases">
        <title>The genomes of 5 underutilized Papilionoideae crops provide insights into root nodulation and disease resistanc.</title>
        <authorList>
            <person name="Jiang F."/>
        </authorList>
    </citation>
    <scope>NUCLEOTIDE SEQUENCE [LARGE SCALE GENOMIC DNA]</scope>
    <source>
        <strain evidence="1">JINMINGXINNONG_FW02</strain>
        <tissue evidence="1">Leaves</tissue>
    </source>
</reference>